<sequence>MKFFLKKNIFFYFLIFGFSLLNAQGIPSGDSGRFPPPPQFPKDPDNIIKYRGNRTYSENLPLKIIQTKCTKKEGNLIFIEIIFNQSINPRSIKPDSILINNTPLPPFVRFLFNKKGTSVKMLVPLTINSFKMRICNIRSFNNTFIEPVELLIEVER</sequence>
<accession>A0A1H9CEM3</accession>
<keyword evidence="3" id="KW-1185">Reference proteome</keyword>
<reference evidence="2 3" key="1">
    <citation type="submission" date="2016-10" db="EMBL/GenBank/DDBJ databases">
        <authorList>
            <person name="de Groot N.N."/>
        </authorList>
    </citation>
    <scope>NUCLEOTIDE SEQUENCE [LARGE SCALE GENOMIC DNA]</scope>
    <source>
        <strain evidence="2 3">B25</strain>
    </source>
</reference>
<feature type="signal peptide" evidence="1">
    <location>
        <begin position="1"/>
        <end position="23"/>
    </location>
</feature>
<dbReference type="EMBL" id="FOFU01000002">
    <property type="protein sequence ID" value="SEP99680.1"/>
    <property type="molecule type" value="Genomic_DNA"/>
</dbReference>
<evidence type="ECO:0000256" key="1">
    <source>
        <dbReference type="SAM" id="SignalP"/>
    </source>
</evidence>
<evidence type="ECO:0000313" key="3">
    <source>
        <dbReference type="Proteomes" id="UP000182360"/>
    </source>
</evidence>
<dbReference type="OrthoDB" id="362620at2"/>
<protein>
    <submittedName>
        <fullName evidence="2">Uncharacterized protein</fullName>
    </submittedName>
</protein>
<keyword evidence="1" id="KW-0732">Signal</keyword>
<dbReference type="Proteomes" id="UP000182360">
    <property type="component" value="Unassembled WGS sequence"/>
</dbReference>
<dbReference type="RefSeq" id="WP_074641176.1">
    <property type="nucleotide sequence ID" value="NZ_FOFU01000002.1"/>
</dbReference>
<gene>
    <name evidence="2" type="ORF">SAMN04487977_102152</name>
</gene>
<feature type="chain" id="PRO_5010256686" evidence="1">
    <location>
        <begin position="24"/>
        <end position="156"/>
    </location>
</feature>
<organism evidence="2 3">
    <name type="scientific">Treponema bryantii</name>
    <dbReference type="NCBI Taxonomy" id="163"/>
    <lineage>
        <taxon>Bacteria</taxon>
        <taxon>Pseudomonadati</taxon>
        <taxon>Spirochaetota</taxon>
        <taxon>Spirochaetia</taxon>
        <taxon>Spirochaetales</taxon>
        <taxon>Treponemataceae</taxon>
        <taxon>Treponema</taxon>
    </lineage>
</organism>
<evidence type="ECO:0000313" key="2">
    <source>
        <dbReference type="EMBL" id="SEP99680.1"/>
    </source>
</evidence>
<proteinExistence type="predicted"/>
<name>A0A1H9CEM3_9SPIR</name>
<dbReference type="AlphaFoldDB" id="A0A1H9CEM3"/>